<feature type="transmembrane region" description="Helical" evidence="2">
    <location>
        <begin position="279"/>
        <end position="300"/>
    </location>
</feature>
<reference evidence="5" key="1">
    <citation type="submission" date="2017-02" db="UniProtKB">
        <authorList>
            <consortium name="WormBaseParasite"/>
        </authorList>
    </citation>
    <scope>IDENTIFICATION</scope>
</reference>
<feature type="chain" id="PRO_5005892232" evidence="3">
    <location>
        <begin position="26"/>
        <end position="688"/>
    </location>
</feature>
<evidence type="ECO:0000313" key="4">
    <source>
        <dbReference type="Proteomes" id="UP000038045"/>
    </source>
</evidence>
<keyword evidence="2" id="KW-0812">Transmembrane</keyword>
<evidence type="ECO:0000256" key="1">
    <source>
        <dbReference type="SAM" id="MobiDB-lite"/>
    </source>
</evidence>
<dbReference type="WBParaSite" id="PTRK_0001227600.1">
    <property type="protein sequence ID" value="PTRK_0001227600.1"/>
    <property type="gene ID" value="PTRK_0001227600"/>
</dbReference>
<feature type="region of interest" description="Disordered" evidence="1">
    <location>
        <begin position="505"/>
        <end position="537"/>
    </location>
</feature>
<keyword evidence="2" id="KW-0472">Membrane</keyword>
<dbReference type="Proteomes" id="UP000038045">
    <property type="component" value="Unplaced"/>
</dbReference>
<keyword evidence="4" id="KW-1185">Reference proteome</keyword>
<evidence type="ECO:0000313" key="5">
    <source>
        <dbReference type="WBParaSite" id="PTRK_0001227600.1"/>
    </source>
</evidence>
<protein>
    <submittedName>
        <fullName evidence="5">Recep_L_domain domain-containing protein</fullName>
    </submittedName>
</protein>
<sequence length="688" mass="77890">MSLPLTLSLFFILLISNTILLSTFAQNINNTGPVLASPISKAKKELEEIASRPDLLCNIDSEYECICHQSLGDLEGKYLSCNEFIQIENLPTIQLKLKNANMSARLHTSEPFEEYFKRRIANILTRYCQNNANECIGVQQRLLKVDSNEKNNINENTLTQDQVIILAVNYLPNKITLVDLVVAKQPNIGSLNGLMLMDPVQVKFILSAQITPLSRVLGGIKIEEVKTNNLSRIVLLSPTNEEQNIPLFSKTIITQKEPMNPEEEQLKKENSGSNSTLKILLLIVATFLIICYTIATYKVCRDHHLKKKARVRAEASFVPSRSNSIRNYGTLGSQKSPITDNSNVLNTKVPAHINNKTNVFSDGSNNNKNIQYPATSPSGWSNGEEEGNITGITPHSFKRMFMCDASQLPREPTIDLESQIIEEDDEGIKRVIEHPLDFGIPILHKEDEEKKNEVEEDETQAINYFQPPNITPELIVDSESLPDYELSTAIMNDEHSMLNVIQTERPISRRGSITSPHKDTEDLETTNSREGTPAPIMEDELIPKPSVIMEEDEEPTVMLEKSKPKMIPVVSITIDDDSILEDEFDDRNDAFNKIVNARNEVDDVWTSDEDEEKDNHNNLYRIMSEEHIEEESDKSDDDETNTYYQRLQESPINSPREVSSNHIIEKHIGSNHIHPFGVVKDDIDEDLR</sequence>
<accession>A0A0N4ZUL3</accession>
<dbReference type="AlphaFoldDB" id="A0A0N4ZUL3"/>
<feature type="signal peptide" evidence="3">
    <location>
        <begin position="1"/>
        <end position="25"/>
    </location>
</feature>
<evidence type="ECO:0000256" key="3">
    <source>
        <dbReference type="SAM" id="SignalP"/>
    </source>
</evidence>
<keyword evidence="3" id="KW-0732">Signal</keyword>
<evidence type="ECO:0000256" key="2">
    <source>
        <dbReference type="SAM" id="Phobius"/>
    </source>
</evidence>
<name>A0A0N4ZUL3_PARTI</name>
<organism evidence="4 5">
    <name type="scientific">Parastrongyloides trichosuri</name>
    <name type="common">Possum-specific nematode worm</name>
    <dbReference type="NCBI Taxonomy" id="131310"/>
    <lineage>
        <taxon>Eukaryota</taxon>
        <taxon>Metazoa</taxon>
        <taxon>Ecdysozoa</taxon>
        <taxon>Nematoda</taxon>
        <taxon>Chromadorea</taxon>
        <taxon>Rhabditida</taxon>
        <taxon>Tylenchina</taxon>
        <taxon>Panagrolaimomorpha</taxon>
        <taxon>Strongyloidoidea</taxon>
        <taxon>Strongyloididae</taxon>
        <taxon>Parastrongyloides</taxon>
    </lineage>
</organism>
<keyword evidence="2" id="KW-1133">Transmembrane helix</keyword>
<proteinExistence type="predicted"/>